<evidence type="ECO:0000256" key="8">
    <source>
        <dbReference type="ARBA" id="ARBA00042384"/>
    </source>
</evidence>
<feature type="region of interest" description="Disordered" evidence="11">
    <location>
        <begin position="360"/>
        <end position="379"/>
    </location>
</feature>
<feature type="region of interest" description="Disordered" evidence="11">
    <location>
        <begin position="295"/>
        <end position="338"/>
    </location>
</feature>
<dbReference type="KEGG" id="spu:577616"/>
<dbReference type="Pfam" id="PF05495">
    <property type="entry name" value="zf-CHY"/>
    <property type="match status" value="1"/>
</dbReference>
<comment type="subcellular location">
    <subcellularLocation>
        <location evidence="1">Nucleus membrane</location>
        <topology evidence="1">Peripheral membrane protein</topology>
        <orientation evidence="1">Cytoplasmic side</orientation>
    </subcellularLocation>
</comment>
<feature type="domain" description="C3H1-type" evidence="12">
    <location>
        <begin position="264"/>
        <end position="291"/>
    </location>
</feature>
<feature type="region of interest" description="Disordered" evidence="11">
    <location>
        <begin position="205"/>
        <end position="269"/>
    </location>
</feature>
<dbReference type="GeneID" id="577616"/>
<feature type="domain" description="CHY-type" evidence="13">
    <location>
        <begin position="768"/>
        <end position="836"/>
    </location>
</feature>
<feature type="compositionally biased region" description="Polar residues" evidence="11">
    <location>
        <begin position="165"/>
        <end position="177"/>
    </location>
</feature>
<dbReference type="OMA" id="GIEFVPY"/>
<dbReference type="SUPFAM" id="SSF161219">
    <property type="entry name" value="CHY zinc finger-like"/>
    <property type="match status" value="1"/>
</dbReference>
<feature type="region of interest" description="Disordered" evidence="11">
    <location>
        <begin position="490"/>
        <end position="606"/>
    </location>
</feature>
<keyword evidence="3 9" id="KW-0863">Zinc-finger</keyword>
<evidence type="ECO:0000256" key="1">
    <source>
        <dbReference type="ARBA" id="ARBA00004335"/>
    </source>
</evidence>
<dbReference type="InterPro" id="IPR036855">
    <property type="entry name" value="Znf_CCCH_sf"/>
</dbReference>
<keyword evidence="4 10" id="KW-0862">Zinc</keyword>
<dbReference type="Proteomes" id="UP000007110">
    <property type="component" value="Unassembled WGS sequence"/>
</dbReference>
<feature type="compositionally biased region" description="Polar residues" evidence="11">
    <location>
        <begin position="84"/>
        <end position="97"/>
    </location>
</feature>
<dbReference type="PANTHER" id="PTHR46527">
    <property type="entry name" value="NUCLEOPORIN-LIKE PROTEIN 2"/>
    <property type="match status" value="1"/>
</dbReference>
<dbReference type="PANTHER" id="PTHR46527:SF1">
    <property type="entry name" value="NUCLEOPORIN NUP42"/>
    <property type="match status" value="1"/>
</dbReference>
<dbReference type="InterPro" id="IPR016135">
    <property type="entry name" value="UBQ-conjugating_enzyme/RWD"/>
</dbReference>
<dbReference type="InterPro" id="IPR051767">
    <property type="entry name" value="Nucleoporin_NUP42"/>
</dbReference>
<keyword evidence="5" id="KW-0539">Nucleus</keyword>
<keyword evidence="2 10" id="KW-0479">Metal-binding</keyword>
<feature type="compositionally biased region" description="Polar residues" evidence="11">
    <location>
        <begin position="213"/>
        <end position="227"/>
    </location>
</feature>
<dbReference type="GO" id="GO:0008270">
    <property type="term" value="F:zinc ion binding"/>
    <property type="evidence" value="ECO:0007669"/>
    <property type="project" value="UniProtKB-KW"/>
</dbReference>
<feature type="compositionally biased region" description="Basic and acidic residues" evidence="11">
    <location>
        <begin position="547"/>
        <end position="562"/>
    </location>
</feature>
<dbReference type="SUPFAM" id="SSF54495">
    <property type="entry name" value="UBC-like"/>
    <property type="match status" value="1"/>
</dbReference>
<evidence type="ECO:0000256" key="10">
    <source>
        <dbReference type="PROSITE-ProRule" id="PRU00723"/>
    </source>
</evidence>
<feature type="compositionally biased region" description="Basic residues" evidence="11">
    <location>
        <begin position="257"/>
        <end position="269"/>
    </location>
</feature>
<dbReference type="Gene3D" id="4.10.1000.10">
    <property type="entry name" value="Zinc finger, CCCH-type"/>
    <property type="match status" value="2"/>
</dbReference>
<dbReference type="InterPro" id="IPR008913">
    <property type="entry name" value="Znf_CHY"/>
</dbReference>
<feature type="compositionally biased region" description="Basic and acidic residues" evidence="11">
    <location>
        <begin position="597"/>
        <end position="606"/>
    </location>
</feature>
<dbReference type="AlphaFoldDB" id="A0A7M7SUR8"/>
<organism evidence="14 15">
    <name type="scientific">Strongylocentrotus purpuratus</name>
    <name type="common">Purple sea urchin</name>
    <dbReference type="NCBI Taxonomy" id="7668"/>
    <lineage>
        <taxon>Eukaryota</taxon>
        <taxon>Metazoa</taxon>
        <taxon>Echinodermata</taxon>
        <taxon>Eleutherozoa</taxon>
        <taxon>Echinozoa</taxon>
        <taxon>Echinoidea</taxon>
        <taxon>Euechinoidea</taxon>
        <taxon>Echinacea</taxon>
        <taxon>Camarodonta</taxon>
        <taxon>Echinidea</taxon>
        <taxon>Strongylocentrotidae</taxon>
        <taxon>Strongylocentrotus</taxon>
    </lineage>
</organism>
<evidence type="ECO:0000256" key="3">
    <source>
        <dbReference type="ARBA" id="ARBA00022771"/>
    </source>
</evidence>
<dbReference type="InterPro" id="IPR000571">
    <property type="entry name" value="Znf_CCCH"/>
</dbReference>
<evidence type="ECO:0000259" key="13">
    <source>
        <dbReference type="PROSITE" id="PS51266"/>
    </source>
</evidence>
<reference evidence="15" key="1">
    <citation type="submission" date="2015-02" db="EMBL/GenBank/DDBJ databases">
        <title>Genome sequencing for Strongylocentrotus purpuratus.</title>
        <authorList>
            <person name="Murali S."/>
            <person name="Liu Y."/>
            <person name="Vee V."/>
            <person name="English A."/>
            <person name="Wang M."/>
            <person name="Skinner E."/>
            <person name="Han Y."/>
            <person name="Muzny D.M."/>
            <person name="Worley K.C."/>
            <person name="Gibbs R.A."/>
        </authorList>
    </citation>
    <scope>NUCLEOTIDE SEQUENCE</scope>
</reference>
<feature type="compositionally biased region" description="Basic and acidic residues" evidence="11">
    <location>
        <begin position="145"/>
        <end position="162"/>
    </location>
</feature>
<dbReference type="RefSeq" id="XP_030832679.1">
    <property type="nucleotide sequence ID" value="XM_030976819.1"/>
</dbReference>
<feature type="zinc finger region" description="C3H1-type" evidence="10">
    <location>
        <begin position="264"/>
        <end position="291"/>
    </location>
</feature>
<dbReference type="GO" id="GO:0031965">
    <property type="term" value="C:nuclear membrane"/>
    <property type="evidence" value="ECO:0007669"/>
    <property type="project" value="UniProtKB-SubCell"/>
</dbReference>
<feature type="compositionally biased region" description="Low complexity" evidence="11">
    <location>
        <begin position="48"/>
        <end position="70"/>
    </location>
</feature>
<feature type="compositionally biased region" description="Basic and acidic residues" evidence="11">
    <location>
        <begin position="878"/>
        <end position="890"/>
    </location>
</feature>
<evidence type="ECO:0000313" key="15">
    <source>
        <dbReference type="Proteomes" id="UP000007110"/>
    </source>
</evidence>
<evidence type="ECO:0000256" key="7">
    <source>
        <dbReference type="ARBA" id="ARBA00039886"/>
    </source>
</evidence>
<feature type="zinc finger region" description="C3H1-type" evidence="10">
    <location>
        <begin position="175"/>
        <end position="203"/>
    </location>
</feature>
<dbReference type="InterPro" id="IPR037274">
    <property type="entry name" value="Znf_CHY_sf"/>
</dbReference>
<feature type="compositionally biased region" description="Acidic residues" evidence="11">
    <location>
        <begin position="527"/>
        <end position="546"/>
    </location>
</feature>
<feature type="region of interest" description="Disordered" evidence="11">
    <location>
        <begin position="867"/>
        <end position="890"/>
    </location>
</feature>
<feature type="compositionally biased region" description="Low complexity" evidence="11">
    <location>
        <begin position="569"/>
        <end position="585"/>
    </location>
</feature>
<feature type="zinc finger region" description="C3H1-type" evidence="10">
    <location>
        <begin position="118"/>
        <end position="146"/>
    </location>
</feature>
<sequence>MSVCSSAEISGEVTTEKCPRTEQNQPTLDTAETSLEPSVDKIAENPESSSSDNTAADSSATKATDSISSAERNSQDGTVKESVENSALSVDGQQNCGEETLSGESKPELSAAKDPSKQAQEKVCSYFVRSGRCSYGRNCRFLHPARPEGHSRERGSTAKPDAKTPASSTGDKATSQPKQVCKFYARSGWCSYGYRCRFSHVSKEAASNEESDANSGSDQKTNATTEGSIDDGDILVSSTSQLSIDDGAEEQPDERKRSKRKSKSAKQKRCRFYDMGHCRVGQRCRFLHAEKAETLQEKDDTNEVAEEHAAPKQEEEGEWQPARKPAGPVTSRPLSELKEGDAAKMRETEITQLKRRFPGDKLEVSDDGDDNPSYRFTVRPTDPDWPYDLSEFEMAVSFPLDYPLSPLQVSLPEDQVLPTVIMRHISDSTIEWLEARDATNNLSGKVELMMRPFLRWFDRSLMRLFTEGARKFKKEVYAKAAGFEFISYSSKEEEKESADQGESDAPAHPKEEYINHEMDENRGNIKEEDEGEDPDEEEEVEEEAEERDGKEEKEGVALKEDTPVQSDEPSQSASSPPQAQHQPPSTLKSSKYVSPTDNRRGTEIRFPRMEMSESASILACEKIKIRIQCSRCKDQTDLSVAPGVAMVLGCHKCQSQQAVGYRPCIIHQFSSVMGFLDLTGCVPVDLIIYECKFMVSCLECSANSDIQGIQYGQERPVWCSKCHQKMTIAMDTARFQRLVASAPEGKTEVVAVKKEKRQRDPAIQEGLPLPANGTCQHYKKSFRWLRFPCCGKCYPCDECHDADSDHEMKFASRMICGFCSKEQPYSADKPCLSCGSNVTKSRTTHWEGGTGCRNKSKMSRNDKQKFANLHKTTSRHAQKVEEFQKGKKKK</sequence>
<comment type="function">
    <text evidence="6">Required for the export of mRNAs containing poly(A) tails from the nucleus into the cytoplasm.</text>
</comment>
<evidence type="ECO:0000256" key="11">
    <source>
        <dbReference type="SAM" id="MobiDB-lite"/>
    </source>
</evidence>
<evidence type="ECO:0000256" key="2">
    <source>
        <dbReference type="ARBA" id="ARBA00022723"/>
    </source>
</evidence>
<dbReference type="Pfam" id="PF14608">
    <property type="entry name" value="zf-CCCH_2"/>
    <property type="match status" value="1"/>
</dbReference>
<dbReference type="SUPFAM" id="SSF90229">
    <property type="entry name" value="CCCH zinc finger"/>
    <property type="match status" value="3"/>
</dbReference>
<feature type="compositionally biased region" description="Polar residues" evidence="11">
    <location>
        <begin position="586"/>
        <end position="596"/>
    </location>
</feature>
<feature type="compositionally biased region" description="Polar residues" evidence="11">
    <location>
        <begin position="21"/>
        <end position="36"/>
    </location>
</feature>
<dbReference type="Pfam" id="PF00642">
    <property type="entry name" value="zf-CCCH"/>
    <property type="match status" value="2"/>
</dbReference>
<dbReference type="OrthoDB" id="411372at2759"/>
<evidence type="ECO:0000313" key="14">
    <source>
        <dbReference type="EnsemblMetazoa" id="XP_030832679"/>
    </source>
</evidence>
<dbReference type="PROSITE" id="PS50103">
    <property type="entry name" value="ZF_C3H1"/>
    <property type="match status" value="3"/>
</dbReference>
<feature type="region of interest" description="Disordered" evidence="11">
    <location>
        <begin position="1"/>
        <end position="121"/>
    </location>
</feature>
<accession>A0A7M7SUR8</accession>
<dbReference type="SMART" id="SM00356">
    <property type="entry name" value="ZnF_C3H1"/>
    <property type="match status" value="3"/>
</dbReference>
<evidence type="ECO:0000256" key="9">
    <source>
        <dbReference type="PROSITE-ProRule" id="PRU00601"/>
    </source>
</evidence>
<feature type="compositionally biased region" description="Basic and acidic residues" evidence="11">
    <location>
        <begin position="505"/>
        <end position="526"/>
    </location>
</feature>
<dbReference type="InParanoid" id="A0A7M7SUR8"/>
<evidence type="ECO:0000256" key="5">
    <source>
        <dbReference type="ARBA" id="ARBA00023242"/>
    </source>
</evidence>
<dbReference type="PROSITE" id="PS51266">
    <property type="entry name" value="ZF_CHY"/>
    <property type="match status" value="1"/>
</dbReference>
<proteinExistence type="predicted"/>
<evidence type="ECO:0000259" key="12">
    <source>
        <dbReference type="PROSITE" id="PS50103"/>
    </source>
</evidence>
<protein>
    <recommendedName>
        <fullName evidence="7">Nucleoporin NUP42</fullName>
    </recommendedName>
    <alternativeName>
        <fullName evidence="8">Nucleoporin-like protein 2</fullName>
    </alternativeName>
</protein>
<evidence type="ECO:0000256" key="4">
    <source>
        <dbReference type="ARBA" id="ARBA00022833"/>
    </source>
</evidence>
<reference evidence="14" key="2">
    <citation type="submission" date="2021-01" db="UniProtKB">
        <authorList>
            <consortium name="EnsemblMetazoa"/>
        </authorList>
    </citation>
    <scope>IDENTIFICATION</scope>
</reference>
<feature type="region of interest" description="Disordered" evidence="11">
    <location>
        <begin position="137"/>
        <end position="177"/>
    </location>
</feature>
<keyword evidence="15" id="KW-1185">Reference proteome</keyword>
<name>A0A7M7SUR8_STRPU</name>
<feature type="domain" description="C3H1-type" evidence="12">
    <location>
        <begin position="175"/>
        <end position="203"/>
    </location>
</feature>
<dbReference type="EnsemblMetazoa" id="XM_030976819">
    <property type="protein sequence ID" value="XP_030832679"/>
    <property type="gene ID" value="LOC577616"/>
</dbReference>
<feature type="domain" description="C3H1-type" evidence="12">
    <location>
        <begin position="118"/>
        <end position="146"/>
    </location>
</feature>
<evidence type="ECO:0000256" key="6">
    <source>
        <dbReference type="ARBA" id="ARBA00037262"/>
    </source>
</evidence>
<feature type="compositionally biased region" description="Basic and acidic residues" evidence="11">
    <location>
        <begin position="295"/>
        <end position="314"/>
    </location>
</feature>